<dbReference type="PANTHER" id="PTHR42775:SF1">
    <property type="entry name" value="PERMEASE RV2963-RELATED"/>
    <property type="match status" value="1"/>
</dbReference>
<evidence type="ECO:0000256" key="4">
    <source>
        <dbReference type="ARBA" id="ARBA00022692"/>
    </source>
</evidence>
<sequence>MHATALNLPRRYPAAFLLAAATVWWLLYQSLVPVSEALVAALPVDRASHLGGALQFFLYDTPKVLLLLTGVVFVMGMVNSWFTPERTRALLAGRSEGVANVMAALLGIVTPFCSCSAVPLFIGFVQAGVPLGVTFSFLVSAPMVNEVALTLLFGLFGWKIALLYLGLGLSVAIVAGWTIGRLKMEAHLEDWVRDMPRVQAEADHDGLGLSDRIDAGFASVREIVGKVWPWILAGIAVGAGIHGWVPEDFMASFMGREAWWSVPLAVLVGVPMYTNAAGIIPIVQALLAKGAALGTVLAFMMSVIALSLPEAIILRKVLKVRLIATFMGIVAGGILLVGYVFNALL</sequence>
<dbReference type="PANTHER" id="PTHR42775">
    <property type="entry name" value="PERMEASE RV2963-RELATED"/>
    <property type="match status" value="1"/>
</dbReference>
<feature type="transmembrane region" description="Helical" evidence="7">
    <location>
        <begin position="103"/>
        <end position="125"/>
    </location>
</feature>
<protein>
    <recommendedName>
        <fullName evidence="10">Permease</fullName>
    </recommendedName>
</protein>
<keyword evidence="5 7" id="KW-1133">Transmembrane helix</keyword>
<evidence type="ECO:0000256" key="2">
    <source>
        <dbReference type="ARBA" id="ARBA00006386"/>
    </source>
</evidence>
<evidence type="ECO:0000256" key="7">
    <source>
        <dbReference type="SAM" id="Phobius"/>
    </source>
</evidence>
<dbReference type="RefSeq" id="WP_179635320.1">
    <property type="nucleotide sequence ID" value="NZ_JACCFH010000001.1"/>
</dbReference>
<evidence type="ECO:0000313" key="9">
    <source>
        <dbReference type="Proteomes" id="UP000518288"/>
    </source>
</evidence>
<comment type="similarity">
    <text evidence="2">Belongs to the UPF0718 family.</text>
</comment>
<comment type="caution">
    <text evidence="8">The sequence shown here is derived from an EMBL/GenBank/DDBJ whole genome shotgun (WGS) entry which is preliminary data.</text>
</comment>
<name>A0A7Y9R0M5_9BURK</name>
<keyword evidence="4 7" id="KW-0812">Transmembrane</keyword>
<feature type="transmembrane region" description="Helical" evidence="7">
    <location>
        <begin position="320"/>
        <end position="341"/>
    </location>
</feature>
<feature type="transmembrane region" description="Helical" evidence="7">
    <location>
        <begin position="258"/>
        <end position="280"/>
    </location>
</feature>
<feature type="transmembrane region" description="Helical" evidence="7">
    <location>
        <begin position="131"/>
        <end position="153"/>
    </location>
</feature>
<organism evidence="8 9">
    <name type="scientific">Sphaerotilus montanus</name>
    <dbReference type="NCBI Taxonomy" id="522889"/>
    <lineage>
        <taxon>Bacteria</taxon>
        <taxon>Pseudomonadati</taxon>
        <taxon>Pseudomonadota</taxon>
        <taxon>Betaproteobacteria</taxon>
        <taxon>Burkholderiales</taxon>
        <taxon>Sphaerotilaceae</taxon>
        <taxon>Sphaerotilus</taxon>
    </lineage>
</organism>
<feature type="transmembrane region" description="Helical" evidence="7">
    <location>
        <begin position="12"/>
        <end position="28"/>
    </location>
</feature>
<keyword evidence="9" id="KW-1185">Reference proteome</keyword>
<dbReference type="InterPro" id="IPR053166">
    <property type="entry name" value="UPF0718_permease"/>
</dbReference>
<feature type="transmembrane region" description="Helical" evidence="7">
    <location>
        <begin position="227"/>
        <end position="246"/>
    </location>
</feature>
<keyword evidence="3" id="KW-1003">Cell membrane</keyword>
<dbReference type="GO" id="GO:0005886">
    <property type="term" value="C:plasma membrane"/>
    <property type="evidence" value="ECO:0007669"/>
    <property type="project" value="UniProtKB-SubCell"/>
</dbReference>
<proteinExistence type="inferred from homology"/>
<evidence type="ECO:0000256" key="5">
    <source>
        <dbReference type="ARBA" id="ARBA00022989"/>
    </source>
</evidence>
<reference evidence="8 9" key="1">
    <citation type="submission" date="2020-07" db="EMBL/GenBank/DDBJ databases">
        <title>Genomic Encyclopedia of Archaeal and Bacterial Type Strains, Phase II (KMG-II): from individual species to whole genera.</title>
        <authorList>
            <person name="Goeker M."/>
        </authorList>
    </citation>
    <scope>NUCLEOTIDE SEQUENCE [LARGE SCALE GENOMIC DNA]</scope>
    <source>
        <strain evidence="8 9">DSM 21226</strain>
    </source>
</reference>
<evidence type="ECO:0000256" key="1">
    <source>
        <dbReference type="ARBA" id="ARBA00004651"/>
    </source>
</evidence>
<dbReference type="Pfam" id="PF03773">
    <property type="entry name" value="ArsP_1"/>
    <property type="match status" value="1"/>
</dbReference>
<comment type="subcellular location">
    <subcellularLocation>
        <location evidence="1">Cell membrane</location>
        <topology evidence="1">Multi-pass membrane protein</topology>
    </subcellularLocation>
</comment>
<evidence type="ECO:0000313" key="8">
    <source>
        <dbReference type="EMBL" id="NYG34713.1"/>
    </source>
</evidence>
<feature type="transmembrane region" description="Helical" evidence="7">
    <location>
        <begin position="160"/>
        <end position="179"/>
    </location>
</feature>
<evidence type="ECO:0000256" key="6">
    <source>
        <dbReference type="ARBA" id="ARBA00023136"/>
    </source>
</evidence>
<evidence type="ECO:0008006" key="10">
    <source>
        <dbReference type="Google" id="ProtNLM"/>
    </source>
</evidence>
<dbReference type="InterPro" id="IPR005524">
    <property type="entry name" value="DUF318"/>
</dbReference>
<feature type="transmembrane region" description="Helical" evidence="7">
    <location>
        <begin position="286"/>
        <end position="308"/>
    </location>
</feature>
<gene>
    <name evidence="8" type="ORF">BDD16_003699</name>
</gene>
<accession>A0A7Y9R0M5</accession>
<dbReference type="AlphaFoldDB" id="A0A7Y9R0M5"/>
<evidence type="ECO:0000256" key="3">
    <source>
        <dbReference type="ARBA" id="ARBA00022475"/>
    </source>
</evidence>
<keyword evidence="6 7" id="KW-0472">Membrane</keyword>
<dbReference type="Proteomes" id="UP000518288">
    <property type="component" value="Unassembled WGS sequence"/>
</dbReference>
<dbReference type="EMBL" id="JACCFH010000001">
    <property type="protein sequence ID" value="NYG34713.1"/>
    <property type="molecule type" value="Genomic_DNA"/>
</dbReference>
<feature type="transmembrane region" description="Helical" evidence="7">
    <location>
        <begin position="64"/>
        <end position="82"/>
    </location>
</feature>